<reference evidence="1 2" key="1">
    <citation type="journal article" date="2017" name="Genome Biol. Evol.">
        <title>Phytophthora megakarya and P. palmivora, closely related causal agents of cacao black pod rot, underwent increases in genome sizes and gene numbers by different mechanisms.</title>
        <authorList>
            <person name="Ali S.S."/>
            <person name="Shao J."/>
            <person name="Lary D.J."/>
            <person name="Kronmiller B."/>
            <person name="Shen D."/>
            <person name="Strem M.D."/>
            <person name="Amoako-Attah I."/>
            <person name="Akrofi A.Y."/>
            <person name="Begoude B.A."/>
            <person name="Ten Hoopen G.M."/>
            <person name="Coulibaly K."/>
            <person name="Kebe B.I."/>
            <person name="Melnick R.L."/>
            <person name="Guiltinan M.J."/>
            <person name="Tyler B.M."/>
            <person name="Meinhardt L.W."/>
            <person name="Bailey B.A."/>
        </authorList>
    </citation>
    <scope>NUCLEOTIDE SEQUENCE [LARGE SCALE GENOMIC DNA]</scope>
    <source>
        <strain evidence="2">sbr112.9</strain>
    </source>
</reference>
<accession>A0A2P4Y2M6</accession>
<sequence length="83" mass="10110">MQRMKMDCNASLGRCKNAVTMPYTSEQYQANKTAILEAKKRYYQKNRERILARQKEYDDQHREEIKVRQKRYYNKRACKIALD</sequence>
<dbReference type="EMBL" id="NCKW01006329">
    <property type="protein sequence ID" value="POM72075.1"/>
    <property type="molecule type" value="Genomic_DNA"/>
</dbReference>
<evidence type="ECO:0000313" key="1">
    <source>
        <dbReference type="EMBL" id="POM72075.1"/>
    </source>
</evidence>
<organism evidence="1 2">
    <name type="scientific">Phytophthora palmivora</name>
    <dbReference type="NCBI Taxonomy" id="4796"/>
    <lineage>
        <taxon>Eukaryota</taxon>
        <taxon>Sar</taxon>
        <taxon>Stramenopiles</taxon>
        <taxon>Oomycota</taxon>
        <taxon>Peronosporomycetes</taxon>
        <taxon>Peronosporales</taxon>
        <taxon>Peronosporaceae</taxon>
        <taxon>Phytophthora</taxon>
    </lineage>
</organism>
<protein>
    <submittedName>
        <fullName evidence="1">Uncharacterized protein</fullName>
    </submittedName>
</protein>
<dbReference type="Proteomes" id="UP000237271">
    <property type="component" value="Unassembled WGS sequence"/>
</dbReference>
<gene>
    <name evidence="1" type="ORF">PHPALM_11271</name>
</gene>
<proteinExistence type="predicted"/>
<dbReference type="OrthoDB" id="3937900at2759"/>
<dbReference type="AlphaFoldDB" id="A0A2P4Y2M6"/>
<name>A0A2P4Y2M6_9STRA</name>
<comment type="caution">
    <text evidence="1">The sequence shown here is derived from an EMBL/GenBank/DDBJ whole genome shotgun (WGS) entry which is preliminary data.</text>
</comment>
<evidence type="ECO:0000313" key="2">
    <source>
        <dbReference type="Proteomes" id="UP000237271"/>
    </source>
</evidence>
<keyword evidence="2" id="KW-1185">Reference proteome</keyword>